<dbReference type="Pfam" id="PF12833">
    <property type="entry name" value="HTH_18"/>
    <property type="match status" value="1"/>
</dbReference>
<gene>
    <name evidence="5" type="ORF">L4X52_19100</name>
</gene>
<dbReference type="InterPro" id="IPR018060">
    <property type="entry name" value="HTH_AraC"/>
</dbReference>
<organism evidence="5 6">
    <name type="scientific">Phocaeicola vulgatus</name>
    <name type="common">Bacteroides vulgatus</name>
    <dbReference type="NCBI Taxonomy" id="821"/>
    <lineage>
        <taxon>Bacteria</taxon>
        <taxon>Pseudomonadati</taxon>
        <taxon>Bacteroidota</taxon>
        <taxon>Bacteroidia</taxon>
        <taxon>Bacteroidales</taxon>
        <taxon>Bacteroidaceae</taxon>
        <taxon>Phocaeicola</taxon>
    </lineage>
</organism>
<name>A0AAW5AS63_PHOVU</name>
<dbReference type="RefSeq" id="WP_229031962.1">
    <property type="nucleotide sequence ID" value="NZ_CAXSOO010000004.1"/>
</dbReference>
<evidence type="ECO:0000256" key="1">
    <source>
        <dbReference type="ARBA" id="ARBA00023015"/>
    </source>
</evidence>
<evidence type="ECO:0000259" key="4">
    <source>
        <dbReference type="PROSITE" id="PS01124"/>
    </source>
</evidence>
<evidence type="ECO:0000313" key="5">
    <source>
        <dbReference type="EMBL" id="MCG0342063.1"/>
    </source>
</evidence>
<dbReference type="PROSITE" id="PS01124">
    <property type="entry name" value="HTH_ARAC_FAMILY_2"/>
    <property type="match status" value="1"/>
</dbReference>
<accession>A0AAW5AS63</accession>
<dbReference type="InterPro" id="IPR009057">
    <property type="entry name" value="Homeodomain-like_sf"/>
</dbReference>
<keyword evidence="3" id="KW-0804">Transcription</keyword>
<evidence type="ECO:0000256" key="2">
    <source>
        <dbReference type="ARBA" id="ARBA00023125"/>
    </source>
</evidence>
<keyword evidence="1" id="KW-0805">Transcription regulation</keyword>
<proteinExistence type="predicted"/>
<feature type="domain" description="HTH araC/xylS-type" evidence="4">
    <location>
        <begin position="1"/>
        <end position="36"/>
    </location>
</feature>
<sequence length="36" mass="4329">MFVKEIAHSLGFENTAFFTQFFKRFTGSTPQEYRKH</sequence>
<dbReference type="SUPFAM" id="SSF46689">
    <property type="entry name" value="Homeodomain-like"/>
    <property type="match status" value="1"/>
</dbReference>
<dbReference type="GO" id="GO:0003700">
    <property type="term" value="F:DNA-binding transcription factor activity"/>
    <property type="evidence" value="ECO:0007669"/>
    <property type="project" value="InterPro"/>
</dbReference>
<evidence type="ECO:0000313" key="6">
    <source>
        <dbReference type="Proteomes" id="UP001201179"/>
    </source>
</evidence>
<comment type="caution">
    <text evidence="5">The sequence shown here is derived from an EMBL/GenBank/DDBJ whole genome shotgun (WGS) entry which is preliminary data.</text>
</comment>
<dbReference type="Proteomes" id="UP001201179">
    <property type="component" value="Unassembled WGS sequence"/>
</dbReference>
<dbReference type="Gene3D" id="1.10.10.60">
    <property type="entry name" value="Homeodomain-like"/>
    <property type="match status" value="1"/>
</dbReference>
<keyword evidence="2" id="KW-0238">DNA-binding</keyword>
<dbReference type="EMBL" id="JAKKWZ010000050">
    <property type="protein sequence ID" value="MCG0342063.1"/>
    <property type="molecule type" value="Genomic_DNA"/>
</dbReference>
<dbReference type="GeneID" id="99750605"/>
<protein>
    <submittedName>
        <fullName evidence="5">Helix-turn-helix domain-containing protein</fullName>
    </submittedName>
</protein>
<dbReference type="PRINTS" id="PR00032">
    <property type="entry name" value="HTHARAC"/>
</dbReference>
<reference evidence="5" key="1">
    <citation type="submission" date="2022-01" db="EMBL/GenBank/DDBJ databases">
        <authorList>
            <person name="Mingchao X."/>
        </authorList>
    </citation>
    <scope>NUCLEOTIDE SEQUENCE</scope>
    <source>
        <strain evidence="5">Bv4372</strain>
    </source>
</reference>
<dbReference type="GO" id="GO:0043565">
    <property type="term" value="F:sequence-specific DNA binding"/>
    <property type="evidence" value="ECO:0007669"/>
    <property type="project" value="InterPro"/>
</dbReference>
<dbReference type="AlphaFoldDB" id="A0AAW5AS63"/>
<dbReference type="InterPro" id="IPR020449">
    <property type="entry name" value="Tscrpt_reg_AraC-type_HTH"/>
</dbReference>
<evidence type="ECO:0000256" key="3">
    <source>
        <dbReference type="ARBA" id="ARBA00023163"/>
    </source>
</evidence>